<feature type="domain" description="BTB" evidence="1">
    <location>
        <begin position="67"/>
        <end position="138"/>
    </location>
</feature>
<evidence type="ECO:0000313" key="3">
    <source>
        <dbReference type="EMBL" id="KAF2072803.1"/>
    </source>
</evidence>
<name>A0A8J4PS63_9MYCE</name>
<organism evidence="3 4">
    <name type="scientific">Polysphondylium violaceum</name>
    <dbReference type="NCBI Taxonomy" id="133409"/>
    <lineage>
        <taxon>Eukaryota</taxon>
        <taxon>Amoebozoa</taxon>
        <taxon>Evosea</taxon>
        <taxon>Eumycetozoa</taxon>
        <taxon>Dictyostelia</taxon>
        <taxon>Dictyosteliales</taxon>
        <taxon>Dictyosteliaceae</taxon>
        <taxon>Polysphondylium</taxon>
    </lineage>
</organism>
<dbReference type="PROSITE" id="PS50097">
    <property type="entry name" value="BTB"/>
    <property type="match status" value="1"/>
</dbReference>
<accession>A0A8J4PS63</accession>
<gene>
    <name evidence="3" type="ORF">CYY_005877</name>
</gene>
<protein>
    <recommendedName>
        <fullName evidence="5">BTB domain-containing protein</fullName>
    </recommendedName>
</protein>
<proteinExistence type="predicted"/>
<dbReference type="InterPro" id="IPR011333">
    <property type="entry name" value="SKP1/BTB/POZ_sf"/>
</dbReference>
<dbReference type="Pfam" id="PF07534">
    <property type="entry name" value="TLD"/>
    <property type="match status" value="1"/>
</dbReference>
<dbReference type="PANTHER" id="PTHR11145:SF8">
    <property type="entry name" value="RE57120P"/>
    <property type="match status" value="1"/>
</dbReference>
<dbReference type="InterPro" id="IPR003131">
    <property type="entry name" value="T1-type_BTB"/>
</dbReference>
<dbReference type="PROSITE" id="PS51886">
    <property type="entry name" value="TLDC"/>
    <property type="match status" value="1"/>
</dbReference>
<dbReference type="Pfam" id="PF02214">
    <property type="entry name" value="BTB_2"/>
    <property type="match status" value="1"/>
</dbReference>
<feature type="domain" description="TLDc" evidence="2">
    <location>
        <begin position="157"/>
        <end position="349"/>
    </location>
</feature>
<dbReference type="SUPFAM" id="SSF54695">
    <property type="entry name" value="POZ domain"/>
    <property type="match status" value="1"/>
</dbReference>
<comment type="caution">
    <text evidence="3">The sequence shown here is derived from an EMBL/GenBank/DDBJ whole genome shotgun (WGS) entry which is preliminary data.</text>
</comment>
<evidence type="ECO:0000259" key="2">
    <source>
        <dbReference type="PROSITE" id="PS51886"/>
    </source>
</evidence>
<dbReference type="GO" id="GO:0051260">
    <property type="term" value="P:protein homooligomerization"/>
    <property type="evidence" value="ECO:0007669"/>
    <property type="project" value="InterPro"/>
</dbReference>
<evidence type="ECO:0000259" key="1">
    <source>
        <dbReference type="PROSITE" id="PS50097"/>
    </source>
</evidence>
<evidence type="ECO:0008006" key="5">
    <source>
        <dbReference type="Google" id="ProtNLM"/>
    </source>
</evidence>
<dbReference type="PANTHER" id="PTHR11145">
    <property type="entry name" value="BTB/POZ DOMAIN-CONTAINING ADAPTER FOR CUL3-MEDIATED RHOA DEGRADATION PROTEIN FAMILY MEMBER"/>
    <property type="match status" value="1"/>
</dbReference>
<dbReference type="SMART" id="SM00225">
    <property type="entry name" value="BTB"/>
    <property type="match status" value="1"/>
</dbReference>
<dbReference type="Proteomes" id="UP000695562">
    <property type="component" value="Unassembled WGS sequence"/>
</dbReference>
<dbReference type="InterPro" id="IPR045068">
    <property type="entry name" value="BACURD1-3"/>
</dbReference>
<dbReference type="InterPro" id="IPR000210">
    <property type="entry name" value="BTB/POZ_dom"/>
</dbReference>
<dbReference type="InterPro" id="IPR006571">
    <property type="entry name" value="TLDc_dom"/>
</dbReference>
<sequence length="352" mass="40758">MTSEATSFSSNKDDQNLFNQISSSIEGLNQIFKNEFQLKTERINALKERKKELLIVKKVMDESKIQETIVLNVGGMEFLTSKDILKKIPNSFFDYMLSGEIDIKPISNQPNCYFIDRDGSNFKSILNYLKNFKDNVTPVNLIDIKVREELVFYNMETFLTSKIITDRSFNIIKNWIGDLEFSLLYRASENRFEASSFNEKCNRKGATITLIEARCGDIFGVYNSASWGDFRIPEFDKTSFFFILSDSTSNKPTKYTYVNPFSENSQTQTEENPIESIVETKKSDSIFGRDIRNDFNFQEGPFIDTLGFFISDGCNNNFRSYRKGPSLFSGSLILKHNFIVKEYEVFKIFKKK</sequence>
<keyword evidence="4" id="KW-1185">Reference proteome</keyword>
<dbReference type="AlphaFoldDB" id="A0A8J4PS63"/>
<dbReference type="EMBL" id="AJWJ01000246">
    <property type="protein sequence ID" value="KAF2072803.1"/>
    <property type="molecule type" value="Genomic_DNA"/>
</dbReference>
<dbReference type="OrthoDB" id="17470at2759"/>
<reference evidence="3" key="1">
    <citation type="submission" date="2020-01" db="EMBL/GenBank/DDBJ databases">
        <title>Development of genomics and gene disruption for Polysphondylium violaceum indicates a role for the polyketide synthase stlB in stalk morphogenesis.</title>
        <authorList>
            <person name="Narita B."/>
            <person name="Kawabe Y."/>
            <person name="Kin K."/>
            <person name="Saito T."/>
            <person name="Gibbs R."/>
            <person name="Kuspa A."/>
            <person name="Muzny D."/>
            <person name="Queller D."/>
            <person name="Richards S."/>
            <person name="Strassman J."/>
            <person name="Sucgang R."/>
            <person name="Worley K."/>
            <person name="Schaap P."/>
        </authorList>
    </citation>
    <scope>NUCLEOTIDE SEQUENCE</scope>
    <source>
        <strain evidence="3">QSvi11</strain>
    </source>
</reference>
<evidence type="ECO:0000313" key="4">
    <source>
        <dbReference type="Proteomes" id="UP000695562"/>
    </source>
</evidence>
<dbReference type="Gene3D" id="3.30.710.10">
    <property type="entry name" value="Potassium Channel Kv1.1, Chain A"/>
    <property type="match status" value="1"/>
</dbReference>